<evidence type="ECO:0000259" key="1">
    <source>
        <dbReference type="PROSITE" id="PS51352"/>
    </source>
</evidence>
<evidence type="ECO:0000313" key="3">
    <source>
        <dbReference type="Proteomes" id="UP000244930"/>
    </source>
</evidence>
<dbReference type="AlphaFoldDB" id="A0A2U8GN40"/>
<feature type="domain" description="Thioredoxin" evidence="1">
    <location>
        <begin position="1"/>
        <end position="107"/>
    </location>
</feature>
<dbReference type="PROSITE" id="PS51352">
    <property type="entry name" value="THIOREDOXIN_2"/>
    <property type="match status" value="1"/>
</dbReference>
<dbReference type="KEGG" id="acom:CEW83_07355"/>
<dbReference type="SUPFAM" id="SSF52833">
    <property type="entry name" value="Thioredoxin-like"/>
    <property type="match status" value="1"/>
</dbReference>
<gene>
    <name evidence="2" type="ORF">CEW83_07355</name>
</gene>
<name>A0A2U8GN40_9RHOO</name>
<accession>A0A2U8GN40</accession>
<evidence type="ECO:0000313" key="2">
    <source>
        <dbReference type="EMBL" id="AWI75061.1"/>
    </source>
</evidence>
<dbReference type="Proteomes" id="UP000244930">
    <property type="component" value="Chromosome"/>
</dbReference>
<dbReference type="Pfam" id="PF00085">
    <property type="entry name" value="Thioredoxin"/>
    <property type="match status" value="1"/>
</dbReference>
<keyword evidence="3" id="KW-1185">Reference proteome</keyword>
<dbReference type="InterPro" id="IPR036249">
    <property type="entry name" value="Thioredoxin-like_sf"/>
</dbReference>
<dbReference type="PANTHER" id="PTHR43601:SF3">
    <property type="entry name" value="THIOREDOXIN, MITOCHONDRIAL"/>
    <property type="match status" value="1"/>
</dbReference>
<dbReference type="CDD" id="cd02947">
    <property type="entry name" value="TRX_family"/>
    <property type="match status" value="1"/>
</dbReference>
<dbReference type="EMBL" id="CP022187">
    <property type="protein sequence ID" value="AWI75061.1"/>
    <property type="molecule type" value="Genomic_DNA"/>
</dbReference>
<protein>
    <submittedName>
        <fullName evidence="2">Thiol reductase thioredoxin</fullName>
    </submittedName>
</protein>
<proteinExistence type="predicted"/>
<dbReference type="PANTHER" id="PTHR43601">
    <property type="entry name" value="THIOREDOXIN, MITOCHONDRIAL"/>
    <property type="match status" value="1"/>
</dbReference>
<dbReference type="Gene3D" id="3.40.30.10">
    <property type="entry name" value="Glutaredoxin"/>
    <property type="match status" value="1"/>
</dbReference>
<dbReference type="RefSeq" id="WP_108948769.1">
    <property type="nucleotide sequence ID" value="NZ_CP022187.1"/>
</dbReference>
<organism evidence="2 3">
    <name type="scientific">Parazoarcus communis</name>
    <dbReference type="NCBI Taxonomy" id="41977"/>
    <lineage>
        <taxon>Bacteria</taxon>
        <taxon>Pseudomonadati</taxon>
        <taxon>Pseudomonadota</taxon>
        <taxon>Betaproteobacteria</taxon>
        <taxon>Rhodocyclales</taxon>
        <taxon>Zoogloeaceae</taxon>
        <taxon>Parazoarcus</taxon>
    </lineage>
</organism>
<dbReference type="InterPro" id="IPR013766">
    <property type="entry name" value="Thioredoxin_domain"/>
</dbReference>
<sequence length="139" mass="14805">MSILLPLAQLSDTAASRPAQHHVVLALCADWCGTCRSFRPVLEQLAAEHPHIVFSWLDIEDEAALAGDLDVETFPTLAIFRDGAPFYFGPSLPLADVVANLIRAAEAAGGPLSRIPPEIADMADALFASATDRAVLNGR</sequence>
<dbReference type="GO" id="GO:0045454">
    <property type="term" value="P:cell redox homeostasis"/>
    <property type="evidence" value="ECO:0007669"/>
    <property type="project" value="TreeGrafter"/>
</dbReference>
<reference evidence="2 3" key="1">
    <citation type="submission" date="2017-06" db="EMBL/GenBank/DDBJ databases">
        <title>Azoarcus.</title>
        <authorList>
            <person name="Woo J.-H."/>
            <person name="Kim H.-S."/>
        </authorList>
    </citation>
    <scope>NUCLEOTIDE SEQUENCE [LARGE SCALE GENOMIC DNA]</scope>
    <source>
        <strain evidence="2 3">TSPY31</strain>
    </source>
</reference>